<feature type="chain" id="PRO_5041331092" evidence="1">
    <location>
        <begin position="20"/>
        <end position="78"/>
    </location>
</feature>
<feature type="non-terminal residue" evidence="2">
    <location>
        <position position="1"/>
    </location>
</feature>
<sequence length="78" mass="8640">MEICDIRCMLCLVAVTVVSQVNRLGGVTAKTEQKQRQEMNSKYCPSNFSAVPADCGGIILDLAMKRWTTCLTNTPWSL</sequence>
<proteinExistence type="predicted"/>
<comment type="caution">
    <text evidence="2">The sequence shown here is derived from an EMBL/GenBank/DDBJ whole genome shotgun (WGS) entry which is preliminary data.</text>
</comment>
<keyword evidence="1" id="KW-0732">Signal</keyword>
<organism evidence="2 3">
    <name type="scientific">Armillaria borealis</name>
    <dbReference type="NCBI Taxonomy" id="47425"/>
    <lineage>
        <taxon>Eukaryota</taxon>
        <taxon>Fungi</taxon>
        <taxon>Dikarya</taxon>
        <taxon>Basidiomycota</taxon>
        <taxon>Agaricomycotina</taxon>
        <taxon>Agaricomycetes</taxon>
        <taxon>Agaricomycetidae</taxon>
        <taxon>Agaricales</taxon>
        <taxon>Marasmiineae</taxon>
        <taxon>Physalacriaceae</taxon>
        <taxon>Armillaria</taxon>
    </lineage>
</organism>
<dbReference type="Proteomes" id="UP001175226">
    <property type="component" value="Unassembled WGS sequence"/>
</dbReference>
<feature type="signal peptide" evidence="1">
    <location>
        <begin position="1"/>
        <end position="19"/>
    </location>
</feature>
<dbReference type="EMBL" id="JAUEPT010000078">
    <property type="protein sequence ID" value="KAK0433711.1"/>
    <property type="molecule type" value="Genomic_DNA"/>
</dbReference>
<dbReference type="AlphaFoldDB" id="A0AA39MG86"/>
<gene>
    <name evidence="2" type="ORF">EV421DRAFT_1843137</name>
</gene>
<protein>
    <submittedName>
        <fullName evidence="2">Uncharacterized protein</fullName>
    </submittedName>
</protein>
<evidence type="ECO:0000313" key="2">
    <source>
        <dbReference type="EMBL" id="KAK0433711.1"/>
    </source>
</evidence>
<name>A0AA39MG86_9AGAR</name>
<evidence type="ECO:0000256" key="1">
    <source>
        <dbReference type="SAM" id="SignalP"/>
    </source>
</evidence>
<evidence type="ECO:0000313" key="3">
    <source>
        <dbReference type="Proteomes" id="UP001175226"/>
    </source>
</evidence>
<keyword evidence="3" id="KW-1185">Reference proteome</keyword>
<reference evidence="2" key="1">
    <citation type="submission" date="2023-06" db="EMBL/GenBank/DDBJ databases">
        <authorList>
            <consortium name="Lawrence Berkeley National Laboratory"/>
            <person name="Ahrendt S."/>
            <person name="Sahu N."/>
            <person name="Indic B."/>
            <person name="Wong-Bajracharya J."/>
            <person name="Merenyi Z."/>
            <person name="Ke H.-M."/>
            <person name="Monk M."/>
            <person name="Kocsube S."/>
            <person name="Drula E."/>
            <person name="Lipzen A."/>
            <person name="Balint B."/>
            <person name="Henrissat B."/>
            <person name="Andreopoulos B."/>
            <person name="Martin F.M."/>
            <person name="Harder C.B."/>
            <person name="Rigling D."/>
            <person name="Ford K.L."/>
            <person name="Foster G.D."/>
            <person name="Pangilinan J."/>
            <person name="Papanicolaou A."/>
            <person name="Barry K."/>
            <person name="LaButti K."/>
            <person name="Viragh M."/>
            <person name="Koriabine M."/>
            <person name="Yan M."/>
            <person name="Riley R."/>
            <person name="Champramary S."/>
            <person name="Plett K.L."/>
            <person name="Tsai I.J."/>
            <person name="Slot J."/>
            <person name="Sipos G."/>
            <person name="Plett J."/>
            <person name="Nagy L.G."/>
            <person name="Grigoriev I.V."/>
        </authorList>
    </citation>
    <scope>NUCLEOTIDE SEQUENCE</scope>
    <source>
        <strain evidence="2">FPL87.14</strain>
    </source>
</reference>
<accession>A0AA39MG86</accession>